<organism evidence="1 2">
    <name type="scientific">Purpureocillium lilacinum</name>
    <name type="common">Paecilomyces lilacinus</name>
    <dbReference type="NCBI Taxonomy" id="33203"/>
    <lineage>
        <taxon>Eukaryota</taxon>
        <taxon>Fungi</taxon>
        <taxon>Dikarya</taxon>
        <taxon>Ascomycota</taxon>
        <taxon>Pezizomycotina</taxon>
        <taxon>Sordariomycetes</taxon>
        <taxon>Hypocreomycetidae</taxon>
        <taxon>Hypocreales</taxon>
        <taxon>Ophiocordycipitaceae</taxon>
        <taxon>Purpureocillium</taxon>
    </lineage>
</organism>
<gene>
    <name evidence="1" type="ORF">ACCO45_013380</name>
</gene>
<sequence length="166" mass="17246">MQGLIAAALLCGGLVAGRPAAQAVGPCTKLSSSTTKWDVVNLGFSASYDSSTTPKSANGSVGSISFELANAAVAYRANCSAQSTEAPDFFDGQQEYRWRLNIKQTWSDGPASKADTPTARQTTKTKVLCGGNSLSVPMESLGGWRYSPGAQRTAVGDSDDAAMVNI</sequence>
<dbReference type="Proteomes" id="UP001638806">
    <property type="component" value="Unassembled WGS sequence"/>
</dbReference>
<dbReference type="EMBL" id="JBGNUJ010000013">
    <property type="protein sequence ID" value="KAL3951663.1"/>
    <property type="molecule type" value="Genomic_DNA"/>
</dbReference>
<proteinExistence type="predicted"/>
<evidence type="ECO:0000313" key="2">
    <source>
        <dbReference type="Proteomes" id="UP001638806"/>
    </source>
</evidence>
<protein>
    <submittedName>
        <fullName evidence="1">Uncharacterized protein</fullName>
    </submittedName>
</protein>
<name>A0ACC4D6W6_PURLI</name>
<keyword evidence="2" id="KW-1185">Reference proteome</keyword>
<accession>A0ACC4D6W6</accession>
<evidence type="ECO:0000313" key="1">
    <source>
        <dbReference type="EMBL" id="KAL3951663.1"/>
    </source>
</evidence>
<reference evidence="1" key="1">
    <citation type="submission" date="2024-12" db="EMBL/GenBank/DDBJ databases">
        <title>Comparative genomics and development of molecular markers within Purpureocillium lilacinum and among Purpureocillium species.</title>
        <authorList>
            <person name="Yeh Z.-Y."/>
            <person name="Ni N.-T."/>
            <person name="Lo P.-H."/>
            <person name="Mushyakhwo K."/>
            <person name="Lin C.-F."/>
            <person name="Nai Y.-S."/>
        </authorList>
    </citation>
    <scope>NUCLEOTIDE SEQUENCE</scope>
    <source>
        <strain evidence="1">NCHU-NPUST-175</strain>
    </source>
</reference>
<comment type="caution">
    <text evidence="1">The sequence shown here is derived from an EMBL/GenBank/DDBJ whole genome shotgun (WGS) entry which is preliminary data.</text>
</comment>